<keyword evidence="4" id="KW-0539">Nucleus</keyword>
<dbReference type="AlphaFoldDB" id="A0A9P1M8D1"/>
<dbReference type="OrthoDB" id="2123952at2759"/>
<evidence type="ECO:0000256" key="2">
    <source>
        <dbReference type="ARBA" id="ARBA00023015"/>
    </source>
</evidence>
<keyword evidence="1" id="KW-0479">Metal-binding</keyword>
<dbReference type="PANTHER" id="PTHR47424:SF15">
    <property type="entry name" value="ZN(II)2CYS6 TRANSCRIPTION FACTOR (EUROFUNG)"/>
    <property type="match status" value="1"/>
</dbReference>
<comment type="caution">
    <text evidence="7">The sequence shown here is derived from an EMBL/GenBank/DDBJ whole genome shotgun (WGS) entry which is preliminary data.</text>
</comment>
<proteinExistence type="predicted"/>
<dbReference type="SUPFAM" id="SSF57701">
    <property type="entry name" value="Zn2/Cys6 DNA-binding domain"/>
    <property type="match status" value="1"/>
</dbReference>
<dbReference type="Pfam" id="PF04082">
    <property type="entry name" value="Fungal_trans"/>
    <property type="match status" value="1"/>
</dbReference>
<dbReference type="PROSITE" id="PS50048">
    <property type="entry name" value="ZN2_CY6_FUNGAL_2"/>
    <property type="match status" value="1"/>
</dbReference>
<dbReference type="Proteomes" id="UP000838763">
    <property type="component" value="Unassembled WGS sequence"/>
</dbReference>
<accession>A0A9P1M8D1</accession>
<dbReference type="InterPro" id="IPR007219">
    <property type="entry name" value="XnlR_reg_dom"/>
</dbReference>
<evidence type="ECO:0000313" key="8">
    <source>
        <dbReference type="Proteomes" id="UP000838763"/>
    </source>
</evidence>
<dbReference type="EMBL" id="CALLCH030000010">
    <property type="protein sequence ID" value="CAI4214020.1"/>
    <property type="molecule type" value="Genomic_DNA"/>
</dbReference>
<dbReference type="CDD" id="cd00067">
    <property type="entry name" value="GAL4"/>
    <property type="match status" value="1"/>
</dbReference>
<keyword evidence="3" id="KW-0804">Transcription</keyword>
<dbReference type="PANTHER" id="PTHR47424">
    <property type="entry name" value="REGULATORY PROTEIN GAL4"/>
    <property type="match status" value="1"/>
</dbReference>
<sequence>MDSSKWRVSKACQECRAKKIRCNGAEPCQRCSVRGLSCVYRAKARNRQRKVPLPPDSSIASSDDAHSAAAAGRAASAATAGAPGAPPGGRRSGAKKPEDAALEGGDGSPSIHIQSVAATHRASPGCYLELYYGPSSNFSMLHSIYHQMEGTATAPGAPQRDVEEVGPGLDKLGNRRIFFGDWADGRDSLLIPSDYSAMFLDRALSQRLIETYLSTYWHILPALPQTEYRRQLDDMHRSPGIFSYDSADNIIIILAMALGASVLDEEHIAEFLFQKAKQGAAKMDEVHAQFQSEKARPNASFLHTGTAVRKAVAAGMHKDVDGRSGQTQADLLRRRKTLWSLYFWETWICFSVGRPRSIPEPSGVPVPPEERYLRSLVALSRIMAKCASKIYDDHHQSVLPLWHAANEIRRELHDYAEQQQQDMNFGLVGDASSGELGPSPPPWLDTAAEYCLDAARHSIGFLTGACEQNALCQGIKYHGFFLEGACYVLAFDMLRARSSPARLYPSMPFGFDTNGPLVTQSPSGSALDEHIDLTAADMGWSFDLGTMDMDAFLSIDANQQFNFST</sequence>
<dbReference type="GO" id="GO:0000435">
    <property type="term" value="P:positive regulation of transcription from RNA polymerase II promoter by galactose"/>
    <property type="evidence" value="ECO:0007669"/>
    <property type="project" value="TreeGrafter"/>
</dbReference>
<feature type="region of interest" description="Disordered" evidence="5">
    <location>
        <begin position="47"/>
        <end position="111"/>
    </location>
</feature>
<dbReference type="InterPro" id="IPR001138">
    <property type="entry name" value="Zn2Cys6_DnaBD"/>
</dbReference>
<dbReference type="GO" id="GO:0000981">
    <property type="term" value="F:DNA-binding transcription factor activity, RNA polymerase II-specific"/>
    <property type="evidence" value="ECO:0007669"/>
    <property type="project" value="InterPro"/>
</dbReference>
<name>A0A9P1M8D1_9PEZI</name>
<keyword evidence="8" id="KW-1185">Reference proteome</keyword>
<dbReference type="CDD" id="cd12148">
    <property type="entry name" value="fungal_TF_MHR"/>
    <property type="match status" value="1"/>
</dbReference>
<feature type="domain" description="Zn(2)-C6 fungal-type" evidence="6">
    <location>
        <begin position="11"/>
        <end position="40"/>
    </location>
</feature>
<dbReference type="GO" id="GO:0006351">
    <property type="term" value="P:DNA-templated transcription"/>
    <property type="evidence" value="ECO:0007669"/>
    <property type="project" value="InterPro"/>
</dbReference>
<dbReference type="Pfam" id="PF00172">
    <property type="entry name" value="Zn_clus"/>
    <property type="match status" value="1"/>
</dbReference>
<evidence type="ECO:0000256" key="1">
    <source>
        <dbReference type="ARBA" id="ARBA00022723"/>
    </source>
</evidence>
<dbReference type="SMART" id="SM00906">
    <property type="entry name" value="Fungal_trans"/>
    <property type="match status" value="1"/>
</dbReference>
<dbReference type="Gene3D" id="4.10.240.10">
    <property type="entry name" value="Zn(2)-C6 fungal-type DNA-binding domain"/>
    <property type="match status" value="1"/>
</dbReference>
<evidence type="ECO:0000256" key="3">
    <source>
        <dbReference type="ARBA" id="ARBA00023163"/>
    </source>
</evidence>
<evidence type="ECO:0000259" key="6">
    <source>
        <dbReference type="PROSITE" id="PS50048"/>
    </source>
</evidence>
<evidence type="ECO:0000313" key="7">
    <source>
        <dbReference type="EMBL" id="CAI4214020.1"/>
    </source>
</evidence>
<reference evidence="7" key="1">
    <citation type="submission" date="2022-11" db="EMBL/GenBank/DDBJ databases">
        <authorList>
            <person name="Scott C."/>
            <person name="Bruce N."/>
        </authorList>
    </citation>
    <scope>NUCLEOTIDE SEQUENCE</scope>
</reference>
<evidence type="ECO:0000256" key="5">
    <source>
        <dbReference type="SAM" id="MobiDB-lite"/>
    </source>
</evidence>
<keyword evidence="2" id="KW-0805">Transcription regulation</keyword>
<dbReference type="GO" id="GO:0008270">
    <property type="term" value="F:zinc ion binding"/>
    <property type="evidence" value="ECO:0007669"/>
    <property type="project" value="InterPro"/>
</dbReference>
<gene>
    <name evidence="7" type="ORF">PPNO1_LOCUS3755</name>
</gene>
<feature type="compositionally biased region" description="Low complexity" evidence="5">
    <location>
        <begin position="56"/>
        <end position="83"/>
    </location>
</feature>
<dbReference type="InterPro" id="IPR051127">
    <property type="entry name" value="Fungal_SecMet_Regulators"/>
</dbReference>
<protein>
    <recommendedName>
        <fullName evidence="6">Zn(2)-C6 fungal-type domain-containing protein</fullName>
    </recommendedName>
</protein>
<evidence type="ECO:0000256" key="4">
    <source>
        <dbReference type="ARBA" id="ARBA00023242"/>
    </source>
</evidence>
<dbReference type="GO" id="GO:0000978">
    <property type="term" value="F:RNA polymerase II cis-regulatory region sequence-specific DNA binding"/>
    <property type="evidence" value="ECO:0007669"/>
    <property type="project" value="TreeGrafter"/>
</dbReference>
<dbReference type="PROSITE" id="PS00463">
    <property type="entry name" value="ZN2_CY6_FUNGAL_1"/>
    <property type="match status" value="1"/>
</dbReference>
<dbReference type="SMART" id="SM00066">
    <property type="entry name" value="GAL4"/>
    <property type="match status" value="1"/>
</dbReference>
<dbReference type="GO" id="GO:0005634">
    <property type="term" value="C:nucleus"/>
    <property type="evidence" value="ECO:0007669"/>
    <property type="project" value="TreeGrafter"/>
</dbReference>
<dbReference type="InterPro" id="IPR036864">
    <property type="entry name" value="Zn2-C6_fun-type_DNA-bd_sf"/>
</dbReference>
<organism evidence="7 8">
    <name type="scientific">Parascedosporium putredinis</name>
    <dbReference type="NCBI Taxonomy" id="1442378"/>
    <lineage>
        <taxon>Eukaryota</taxon>
        <taxon>Fungi</taxon>
        <taxon>Dikarya</taxon>
        <taxon>Ascomycota</taxon>
        <taxon>Pezizomycotina</taxon>
        <taxon>Sordariomycetes</taxon>
        <taxon>Hypocreomycetidae</taxon>
        <taxon>Microascales</taxon>
        <taxon>Microascaceae</taxon>
        <taxon>Parascedosporium</taxon>
    </lineage>
</organism>